<keyword evidence="2" id="KW-1185">Reference proteome</keyword>
<dbReference type="AlphaFoldDB" id="A0A915KXH0"/>
<evidence type="ECO:0000256" key="1">
    <source>
        <dbReference type="SAM" id="Phobius"/>
    </source>
</evidence>
<keyword evidence="1" id="KW-0472">Membrane</keyword>
<evidence type="ECO:0000313" key="3">
    <source>
        <dbReference type="WBParaSite" id="nRc.2.0.1.t43501-RA"/>
    </source>
</evidence>
<keyword evidence="1" id="KW-1133">Transmembrane helix</keyword>
<proteinExistence type="predicted"/>
<feature type="transmembrane region" description="Helical" evidence="1">
    <location>
        <begin position="49"/>
        <end position="69"/>
    </location>
</feature>
<sequence length="151" mass="18165">MAGLWTRCTGQLFQLRYNQPDGTLFYGTSGYLRPPFYDYPANYNSLYRYFQNCYAFHVYLFFIYTTYYFRPNKLLIPDFFAKNNDLAKQQSFPPTLTIYNTNPTYKICCNDTNTLFEDKSFAFGSNNEWEMLYSLARREEPKFFRIFSPYV</sequence>
<protein>
    <submittedName>
        <fullName evidence="3">Uncharacterized protein</fullName>
    </submittedName>
</protein>
<name>A0A915KXH0_ROMCU</name>
<accession>A0A915KXH0</accession>
<reference evidence="3" key="1">
    <citation type="submission" date="2022-11" db="UniProtKB">
        <authorList>
            <consortium name="WormBaseParasite"/>
        </authorList>
    </citation>
    <scope>IDENTIFICATION</scope>
</reference>
<dbReference type="Proteomes" id="UP000887565">
    <property type="component" value="Unplaced"/>
</dbReference>
<dbReference type="WBParaSite" id="nRc.2.0.1.t43501-RA">
    <property type="protein sequence ID" value="nRc.2.0.1.t43501-RA"/>
    <property type="gene ID" value="nRc.2.0.1.g43501"/>
</dbReference>
<organism evidence="2 3">
    <name type="scientific">Romanomermis culicivorax</name>
    <name type="common">Nematode worm</name>
    <dbReference type="NCBI Taxonomy" id="13658"/>
    <lineage>
        <taxon>Eukaryota</taxon>
        <taxon>Metazoa</taxon>
        <taxon>Ecdysozoa</taxon>
        <taxon>Nematoda</taxon>
        <taxon>Enoplea</taxon>
        <taxon>Dorylaimia</taxon>
        <taxon>Mermithida</taxon>
        <taxon>Mermithoidea</taxon>
        <taxon>Mermithidae</taxon>
        <taxon>Romanomermis</taxon>
    </lineage>
</organism>
<evidence type="ECO:0000313" key="2">
    <source>
        <dbReference type="Proteomes" id="UP000887565"/>
    </source>
</evidence>
<keyword evidence="1" id="KW-0812">Transmembrane</keyword>